<dbReference type="Gene3D" id="3.30.360.10">
    <property type="entry name" value="Dihydrodipicolinate Reductase, domain 2"/>
    <property type="match status" value="1"/>
</dbReference>
<keyword evidence="2" id="KW-1185">Reference proteome</keyword>
<organism evidence="1 2">
    <name type="scientific">Hevea brasiliensis</name>
    <name type="common">Para rubber tree</name>
    <name type="synonym">Siphonia brasiliensis</name>
    <dbReference type="NCBI Taxonomy" id="3981"/>
    <lineage>
        <taxon>Eukaryota</taxon>
        <taxon>Viridiplantae</taxon>
        <taxon>Streptophyta</taxon>
        <taxon>Embryophyta</taxon>
        <taxon>Tracheophyta</taxon>
        <taxon>Spermatophyta</taxon>
        <taxon>Magnoliopsida</taxon>
        <taxon>eudicotyledons</taxon>
        <taxon>Gunneridae</taxon>
        <taxon>Pentapetalae</taxon>
        <taxon>rosids</taxon>
        <taxon>fabids</taxon>
        <taxon>Malpighiales</taxon>
        <taxon>Euphorbiaceae</taxon>
        <taxon>Crotonoideae</taxon>
        <taxon>Micrandreae</taxon>
        <taxon>Hevea</taxon>
    </lineage>
</organism>
<reference evidence="1 2" key="1">
    <citation type="journal article" date="2020" name="Mol. Plant">
        <title>The Chromosome-Based Rubber Tree Genome Provides New Insights into Spurge Genome Evolution and Rubber Biosynthesis.</title>
        <authorList>
            <person name="Liu J."/>
            <person name="Shi C."/>
            <person name="Shi C.C."/>
            <person name="Li W."/>
            <person name="Zhang Q.J."/>
            <person name="Zhang Y."/>
            <person name="Li K."/>
            <person name="Lu H.F."/>
            <person name="Shi C."/>
            <person name="Zhu S.T."/>
            <person name="Xiao Z.Y."/>
            <person name="Nan H."/>
            <person name="Yue Y."/>
            <person name="Zhu X.G."/>
            <person name="Wu Y."/>
            <person name="Hong X.N."/>
            <person name="Fan G.Y."/>
            <person name="Tong Y."/>
            <person name="Zhang D."/>
            <person name="Mao C.L."/>
            <person name="Liu Y.L."/>
            <person name="Hao S.J."/>
            <person name="Liu W.Q."/>
            <person name="Lv M.Q."/>
            <person name="Zhang H.B."/>
            <person name="Liu Y."/>
            <person name="Hu-Tang G.R."/>
            <person name="Wang J.P."/>
            <person name="Wang J.H."/>
            <person name="Sun Y.H."/>
            <person name="Ni S.B."/>
            <person name="Chen W.B."/>
            <person name="Zhang X.C."/>
            <person name="Jiao Y.N."/>
            <person name="Eichler E.E."/>
            <person name="Li G.H."/>
            <person name="Liu X."/>
            <person name="Gao L.Z."/>
        </authorList>
    </citation>
    <scope>NUCLEOTIDE SEQUENCE [LARGE SCALE GENOMIC DNA]</scope>
    <source>
        <strain evidence="2">cv. GT1</strain>
        <tissue evidence="1">Leaf</tissue>
    </source>
</reference>
<sequence>MFVTAIGTKGTLHVDDFVIPFNDKEAPSTTSSKSWFNNCDRVGMVAKPEHGLRRSPQEACMVREFARLVGNIKVNGAKPDQTWPTRSRKTQLILDAVKTSIERFLVPIPGFVLLGLKKDFSDGCASQSSSGTSSALVGSS</sequence>
<comment type="caution">
    <text evidence="1">The sequence shown here is derived from an EMBL/GenBank/DDBJ whole genome shotgun (WGS) entry which is preliminary data.</text>
</comment>
<dbReference type="PANTHER" id="PTHR46368:SF19">
    <property type="entry name" value="GFO_IDH_MOCA-LIKE OXIDOREDUCTASE N-TERMINAL DOMAIN-CONTAINING PROTEIN"/>
    <property type="match status" value="1"/>
</dbReference>
<dbReference type="PANTHER" id="PTHR46368">
    <property type="match status" value="1"/>
</dbReference>
<dbReference type="Proteomes" id="UP000467840">
    <property type="component" value="Chromosome 2"/>
</dbReference>
<gene>
    <name evidence="1" type="ORF">GH714_019290</name>
</gene>
<name>A0A6A6KQ10_HEVBR</name>
<dbReference type="AlphaFoldDB" id="A0A6A6KQ10"/>
<accession>A0A6A6KQ10</accession>
<evidence type="ECO:0000313" key="1">
    <source>
        <dbReference type="EMBL" id="KAF2291041.1"/>
    </source>
</evidence>
<protein>
    <submittedName>
        <fullName evidence="1">Uncharacterized protein</fullName>
    </submittedName>
</protein>
<evidence type="ECO:0000313" key="2">
    <source>
        <dbReference type="Proteomes" id="UP000467840"/>
    </source>
</evidence>
<dbReference type="EMBL" id="JAAGAX010000015">
    <property type="protein sequence ID" value="KAF2291041.1"/>
    <property type="molecule type" value="Genomic_DNA"/>
</dbReference>
<proteinExistence type="predicted"/>